<organism evidence="1 2">
    <name type="scientific">Heyndrickxia coagulans</name>
    <name type="common">Weizmannia coagulans</name>
    <dbReference type="NCBI Taxonomy" id="1398"/>
    <lineage>
        <taxon>Bacteria</taxon>
        <taxon>Bacillati</taxon>
        <taxon>Bacillota</taxon>
        <taxon>Bacilli</taxon>
        <taxon>Bacillales</taxon>
        <taxon>Bacillaceae</taxon>
        <taxon>Heyndrickxia</taxon>
    </lineage>
</organism>
<dbReference type="Pfam" id="PF25209">
    <property type="entry name" value="Phage_capsid_4"/>
    <property type="match status" value="1"/>
</dbReference>
<protein>
    <recommendedName>
        <fullName evidence="3">Major capsid protein</fullName>
    </recommendedName>
</protein>
<proteinExistence type="predicted"/>
<dbReference type="RefSeq" id="WP_035182850.1">
    <property type="nucleotide sequence ID" value="NZ_CP010525.1"/>
</dbReference>
<name>A0AAN0TA29_HEYCO</name>
<evidence type="ECO:0000313" key="2">
    <source>
        <dbReference type="Proteomes" id="UP000032024"/>
    </source>
</evidence>
<dbReference type="Proteomes" id="UP000032024">
    <property type="component" value="Chromosome"/>
</dbReference>
<dbReference type="EMBL" id="CP010525">
    <property type="protein sequence ID" value="AJO24789.1"/>
    <property type="molecule type" value="Genomic_DNA"/>
</dbReference>
<evidence type="ECO:0000313" key="1">
    <source>
        <dbReference type="EMBL" id="AJO24789.1"/>
    </source>
</evidence>
<accession>A0AAN0TA29</accession>
<sequence>MKKIKNKRGEIVELKTGSELRAEMKNIALKDKRLAVSADSLVKGNSSFLYRSYLDQNAVTVRDVARAFGYDNIGMEQVRTLYENDNTKPLFNTIVEDGIRIGYAKQGRAAQLVAKTVPIDQQTYQWYYIDDPDKDELDFSYVGQAAPIPTAVIKIDGNRIIRVFKRGAGVEITDEARSMNIDMLALHVQLRGQRLGRTDEYRAVERLLNGYFDDGADAAPTLGVKTANELKLTDAWYAAQYMQDKFGFTPKVAVMNLKTAEMWASQKEDSGNLIFLQEVRNGDMPDFINAAPFVSDQMPDNRIMLVDTDYALVNYQYKPLSVETDRNVKTQVEGSYATVTDEYVPFQKNARLILTLDQAR</sequence>
<reference evidence="2" key="1">
    <citation type="submission" date="2015-01" db="EMBL/GenBank/DDBJ databases">
        <title>Comparative genome analysis of Bacillus coagulans HM-08, Clostridium butyricum HM-68, Bacillus subtilis HM-66 and Bacillus paralicheniformis BL-09.</title>
        <authorList>
            <person name="Zhang H."/>
        </authorList>
    </citation>
    <scope>NUCLEOTIDE SEQUENCE [LARGE SCALE GENOMIC DNA]</scope>
    <source>
        <strain evidence="2">HM-08</strain>
    </source>
</reference>
<gene>
    <name evidence="1" type="ORF">SB48_HM08orf06322</name>
</gene>
<dbReference type="AlphaFoldDB" id="A0AAN0TA29"/>
<keyword evidence="2" id="KW-1185">Reference proteome</keyword>
<evidence type="ECO:0008006" key="3">
    <source>
        <dbReference type="Google" id="ProtNLM"/>
    </source>
</evidence>
<dbReference type="SUPFAM" id="SSF56563">
    <property type="entry name" value="Major capsid protein gp5"/>
    <property type="match status" value="1"/>
</dbReference>